<feature type="domain" description="Glycosyltransferase 2-like" evidence="5">
    <location>
        <begin position="7"/>
        <end position="172"/>
    </location>
</feature>
<reference evidence="6 7" key="1">
    <citation type="submission" date="2020-03" db="EMBL/GenBank/DDBJ databases">
        <title>Cyclobacterium plantarum sp. nov., a marine bacterium isolated from a coastal-marine wetland.</title>
        <authorList>
            <person name="Sanchez-Porro C."/>
            <person name="Ventosa A."/>
            <person name="Amoozegar M."/>
        </authorList>
    </citation>
    <scope>NUCLEOTIDE SEQUENCE [LARGE SCALE GENOMIC DNA]</scope>
    <source>
        <strain evidence="6 7">GBPx2</strain>
    </source>
</reference>
<accession>A0ABX0HDG8</accession>
<dbReference type="EMBL" id="JAANYN010000007">
    <property type="protein sequence ID" value="NHE58451.1"/>
    <property type="molecule type" value="Genomic_DNA"/>
</dbReference>
<keyword evidence="4" id="KW-0472">Membrane</keyword>
<comment type="similarity">
    <text evidence="1">Belongs to the glycosyltransferase 2 family.</text>
</comment>
<evidence type="ECO:0000256" key="1">
    <source>
        <dbReference type="ARBA" id="ARBA00006739"/>
    </source>
</evidence>
<evidence type="ECO:0000256" key="3">
    <source>
        <dbReference type="ARBA" id="ARBA00022679"/>
    </source>
</evidence>
<dbReference type="PANTHER" id="PTHR43179:SF12">
    <property type="entry name" value="GALACTOFURANOSYLTRANSFERASE GLFT2"/>
    <property type="match status" value="1"/>
</dbReference>
<evidence type="ECO:0000313" key="6">
    <source>
        <dbReference type="EMBL" id="NHE58451.1"/>
    </source>
</evidence>
<dbReference type="PANTHER" id="PTHR43179">
    <property type="entry name" value="RHAMNOSYLTRANSFERASE WBBL"/>
    <property type="match status" value="1"/>
</dbReference>
<comment type="caution">
    <text evidence="6">The sequence shown here is derived from an EMBL/GenBank/DDBJ whole genome shotgun (WGS) entry which is preliminary data.</text>
</comment>
<keyword evidence="4" id="KW-0812">Transmembrane</keyword>
<keyword evidence="3" id="KW-0808">Transferase</keyword>
<gene>
    <name evidence="6" type="ORF">G9Q97_16705</name>
</gene>
<keyword evidence="7" id="KW-1185">Reference proteome</keyword>
<dbReference type="Pfam" id="PF00535">
    <property type="entry name" value="Glycos_transf_2"/>
    <property type="match status" value="1"/>
</dbReference>
<protein>
    <submittedName>
        <fullName evidence="6">Glycosyltransferase family 2 protein</fullName>
    </submittedName>
</protein>
<organism evidence="6 7">
    <name type="scientific">Cyclobacterium plantarum</name>
    <dbReference type="NCBI Taxonomy" id="2716263"/>
    <lineage>
        <taxon>Bacteria</taxon>
        <taxon>Pseudomonadati</taxon>
        <taxon>Bacteroidota</taxon>
        <taxon>Cytophagia</taxon>
        <taxon>Cytophagales</taxon>
        <taxon>Cyclobacteriaceae</taxon>
        <taxon>Cyclobacterium</taxon>
    </lineage>
</organism>
<dbReference type="Proteomes" id="UP000649799">
    <property type="component" value="Unassembled WGS sequence"/>
</dbReference>
<keyword evidence="4" id="KW-1133">Transmembrane helix</keyword>
<keyword evidence="2" id="KW-0328">Glycosyltransferase</keyword>
<evidence type="ECO:0000256" key="2">
    <source>
        <dbReference type="ARBA" id="ARBA00022676"/>
    </source>
</evidence>
<dbReference type="Gene3D" id="3.90.550.10">
    <property type="entry name" value="Spore Coat Polysaccharide Biosynthesis Protein SpsA, Chain A"/>
    <property type="match status" value="1"/>
</dbReference>
<dbReference type="InterPro" id="IPR001173">
    <property type="entry name" value="Glyco_trans_2-like"/>
</dbReference>
<evidence type="ECO:0000313" key="7">
    <source>
        <dbReference type="Proteomes" id="UP000649799"/>
    </source>
</evidence>
<dbReference type="InterPro" id="IPR029044">
    <property type="entry name" value="Nucleotide-diphossugar_trans"/>
</dbReference>
<sequence length="301" mass="34159">MSCSAAIIILNWNGWVYTRACLQSLQEAGFPMEDVILVDNGSEDGSPKSIAEHFPTVQLLQNQQNLGFTGGNNVGMRLAVNQGYRYIMLLNNDTEIAPGFWEPLLEEMEASSRTAAIQPLIYFLNDKNVLWNAGGRYHSWIGFSQTKLKPKGNAPYLTDWITGCAILVRSSVLEEIGLLDERYFAYFEDVDWSLRMRKAGYLLKVHPGSIIYHEAGAASKSKNKGNEGFLSPKVHFLNVRNQIFQLRKYCRHPITWLSWPVHFLIFGLMLVHFTVKNRKLKRKAILDGLMAGMNTLLKKEA</sequence>
<dbReference type="CDD" id="cd04186">
    <property type="entry name" value="GT_2_like_c"/>
    <property type="match status" value="1"/>
</dbReference>
<feature type="transmembrane region" description="Helical" evidence="4">
    <location>
        <begin position="256"/>
        <end position="275"/>
    </location>
</feature>
<evidence type="ECO:0000259" key="5">
    <source>
        <dbReference type="Pfam" id="PF00535"/>
    </source>
</evidence>
<dbReference type="RefSeq" id="WP_166148859.1">
    <property type="nucleotide sequence ID" value="NZ_JAANYN010000007.1"/>
</dbReference>
<evidence type="ECO:0000256" key="4">
    <source>
        <dbReference type="SAM" id="Phobius"/>
    </source>
</evidence>
<name>A0ABX0HDG8_9BACT</name>
<dbReference type="SUPFAM" id="SSF53448">
    <property type="entry name" value="Nucleotide-diphospho-sugar transferases"/>
    <property type="match status" value="1"/>
</dbReference>
<proteinExistence type="inferred from homology"/>